<proteinExistence type="predicted"/>
<protein>
    <submittedName>
        <fullName evidence="5">Hermansky-Pudlak syndrome 3 protein homolog</fullName>
    </submittedName>
</protein>
<evidence type="ECO:0000313" key="4">
    <source>
        <dbReference type="Proteomes" id="UP000694865"/>
    </source>
</evidence>
<dbReference type="Proteomes" id="UP000694865">
    <property type="component" value="Unplaced"/>
</dbReference>
<sequence>MVRVFSCHNFTSQQVFSTQSEPIALCCAGNIVFVSTDVCNIEIYTIGEKNCQLTHRFNTIALVQQLLYNEQGNYIATLELKTTRHQPVTFVRVYFNWQTCTTQQPTRARVAGQSVRWSETTANILEVVELPLKESSKHIASCNKTGNLIVAMGTTLNLFYHCSKTLGSSSFVYSDFEQALVINIGFNILEVAVCGDYIASISKSTIRVIKLVWSKQHGPERKRSSYQVFQRDHSTGSVDTYEGDNSFDSNPPIDEDTETPNRSAAVSPWQQVVFNDLYVGEEYEVPPVDDDDYVLWDFSTTLHSKMGDVISPACVLQEASLTDEKDEPVEITGPVETVAGQPITVEWTRKYKTRPLISSTTILYKCCKFPGDATEQYLHSLKLLPTYQKSSRRDRLVGLSCFVSGFHEGFMYDVYNCDCTLLSTYNYTAKSKLVTTTDSLLHAVTHNGVETYTIRKMAAALVQINEPSQNLAIPPATADICLIGFRQFFDITAVSAADNFIILVSKAMDSPSATKNWSIYALEMQDPIALYQDMLQLAARYQVSNSLAYQQLLTEAYLLIKSSVYYEKHQTDSDKLQELIKNCCALLGHHYARDSGKECVLSIPYYKMSGLCLPDIVSNHKQDIKIKESCSRYSGLLHYMDSVLFTPTSDDNINEETSDIILEIYNTYKPTKLSEVILVSNLRQYSDEKALLMLQSNSTHRDEKRTLEKCHSLDCVATSILYLRMCEPEAACSVLMSMTKDAITDVFVQHHHLLLDDNKAGLSHIGQLLRRHRADVLIEILIHLHDNNSIDMDRALDLLDINVGELHHNTHIRNYLEALISANERESIYPKVLELLLRIYLDRLNEQSEDPFAGSPAKTHPHSHVLRGDGHFATRYIWLDELPPFKGSRSLGQQCEHAKSQSFPRASSPLGYSRSTSPHSFTRTSLPQSITHGVTRIANEPCPCCCCNEDLLKLQSLLCWKSVAQETTQKVLSSLVKTMKGFISLELLCQSRLNITAANEIIVENYPHLILDYANSMALWESANHYVALLQMLLAKVNTEGSSMAYNTEDTNSVYMDQFEGVLSVVVELLDPVSLLTLLPSSGSCSFFLPYIERCYKKYKAEQLKEEIIQLVK</sequence>
<feature type="region of interest" description="Disordered" evidence="1">
    <location>
        <begin position="223"/>
        <end position="264"/>
    </location>
</feature>
<feature type="region of interest" description="Disordered" evidence="1">
    <location>
        <begin position="903"/>
        <end position="922"/>
    </location>
</feature>
<dbReference type="GeneID" id="102807741"/>
<dbReference type="Pfam" id="PF14763">
    <property type="entry name" value="HPS3_C"/>
    <property type="match status" value="2"/>
</dbReference>
<evidence type="ECO:0000313" key="5">
    <source>
        <dbReference type="RefSeq" id="XP_006821618.1"/>
    </source>
</evidence>
<evidence type="ECO:0000259" key="3">
    <source>
        <dbReference type="Pfam" id="PF14763"/>
    </source>
</evidence>
<accession>A0ABM0MNM7</accession>
<feature type="domain" description="BLOC-2 complex member HPS3 C-terminal" evidence="3">
    <location>
        <begin position="530"/>
        <end position="901"/>
    </location>
</feature>
<evidence type="ECO:0000259" key="2">
    <source>
        <dbReference type="Pfam" id="PF14761"/>
    </source>
</evidence>
<feature type="domain" description="BLOC-2 complex member HPS3 C-terminal" evidence="3">
    <location>
        <begin position="947"/>
        <end position="1098"/>
    </location>
</feature>
<dbReference type="PANTHER" id="PTHR28633">
    <property type="entry name" value="HERMANSKY-PUDLAK SYNDROME 3 PROTEIN"/>
    <property type="match status" value="1"/>
</dbReference>
<keyword evidence="4" id="KW-1185">Reference proteome</keyword>
<dbReference type="InterPro" id="IPR029437">
    <property type="entry name" value="HPS3_N"/>
</dbReference>
<dbReference type="InterPro" id="IPR029438">
    <property type="entry name" value="HPS3_C"/>
</dbReference>
<name>A0ABM0MNM7_SACKO</name>
<feature type="domain" description="BLOC-2 complex member HPS3 N-terminal" evidence="2">
    <location>
        <begin position="328"/>
        <end position="510"/>
    </location>
</feature>
<evidence type="ECO:0000256" key="1">
    <source>
        <dbReference type="SAM" id="MobiDB-lite"/>
    </source>
</evidence>
<reference evidence="5" key="1">
    <citation type="submission" date="2025-08" db="UniProtKB">
        <authorList>
            <consortium name="RefSeq"/>
        </authorList>
    </citation>
    <scope>IDENTIFICATION</scope>
    <source>
        <tissue evidence="5">Testes</tissue>
    </source>
</reference>
<dbReference type="PANTHER" id="PTHR28633:SF1">
    <property type="entry name" value="BLOC-2 COMPLEX MEMBER HPS3"/>
    <property type="match status" value="1"/>
</dbReference>
<dbReference type="InterPro" id="IPR017216">
    <property type="entry name" value="HPS3"/>
</dbReference>
<dbReference type="Pfam" id="PF14761">
    <property type="entry name" value="HPS3_N"/>
    <property type="match status" value="2"/>
</dbReference>
<organism evidence="4 5">
    <name type="scientific">Saccoglossus kowalevskii</name>
    <name type="common">Acorn worm</name>
    <dbReference type="NCBI Taxonomy" id="10224"/>
    <lineage>
        <taxon>Eukaryota</taxon>
        <taxon>Metazoa</taxon>
        <taxon>Hemichordata</taxon>
        <taxon>Enteropneusta</taxon>
        <taxon>Harrimaniidae</taxon>
        <taxon>Saccoglossus</taxon>
    </lineage>
</organism>
<gene>
    <name evidence="5" type="primary">LOC102807741</name>
</gene>
<dbReference type="RefSeq" id="XP_006821618.1">
    <property type="nucleotide sequence ID" value="XM_006821555.1"/>
</dbReference>
<feature type="domain" description="BLOC-2 complex member HPS3 N-terminal" evidence="2">
    <location>
        <begin position="3"/>
        <end position="229"/>
    </location>
</feature>
<feature type="compositionally biased region" description="Polar residues" evidence="1">
    <location>
        <begin position="913"/>
        <end position="922"/>
    </location>
</feature>